<sequence>MQTPVYYSTAQVTDMVELSDQNVRKYFRMLEERGYEVTRDEYQRRLFSQNDVLILQEMIKISKEPGYTLELAADEVLKQADDIIEKNKEEKNDVASNEEVLKALRLVVDKLEEMRQENVELHQNIKTLVSRLDRYDENLLDTKEQQQLLVSEVSSIKEDLQHSAEKVESDNKDLEEIEASIPKEETKEEPSEVEETEEVKDESEEIKEEIQEESKTESEDNRDSYDMNDYQPKETDKEENEESSQVTFTPEKKKKGFLARLFGG</sequence>
<name>A0AAF0YNI2_9STAP</name>
<feature type="compositionally biased region" description="Basic and acidic residues" evidence="1">
    <location>
        <begin position="161"/>
        <end position="174"/>
    </location>
</feature>
<gene>
    <name evidence="2" type="ORF">CJ229_006530</name>
</gene>
<protein>
    <recommendedName>
        <fullName evidence="4">HTH merR-type domain-containing protein</fullName>
    </recommendedName>
</protein>
<dbReference type="RefSeq" id="WP_102167090.1">
    <property type="nucleotide sequence ID" value="NZ_CP136964.1"/>
</dbReference>
<feature type="compositionally biased region" description="Basic and acidic residues" evidence="1">
    <location>
        <begin position="181"/>
        <end position="190"/>
    </location>
</feature>
<evidence type="ECO:0000256" key="1">
    <source>
        <dbReference type="SAM" id="MobiDB-lite"/>
    </source>
</evidence>
<feature type="region of interest" description="Disordered" evidence="1">
    <location>
        <begin position="161"/>
        <end position="264"/>
    </location>
</feature>
<evidence type="ECO:0000313" key="3">
    <source>
        <dbReference type="Proteomes" id="UP000243626"/>
    </source>
</evidence>
<dbReference type="KEGG" id="nmy:CJ229_006530"/>
<organism evidence="2 3">
    <name type="scientific">Nosocomiicoccus massiliensis</name>
    <dbReference type="NCBI Taxonomy" id="1232430"/>
    <lineage>
        <taxon>Bacteria</taxon>
        <taxon>Bacillati</taxon>
        <taxon>Bacillota</taxon>
        <taxon>Bacilli</taxon>
        <taxon>Bacillales</taxon>
        <taxon>Staphylococcaceae</taxon>
        <taxon>Nosocomiicoccus</taxon>
    </lineage>
</organism>
<dbReference type="EMBL" id="CP136964">
    <property type="protein sequence ID" value="WOS95746.1"/>
    <property type="molecule type" value="Genomic_DNA"/>
</dbReference>
<dbReference type="AlphaFoldDB" id="A0AAF0YNI2"/>
<accession>A0AAF0YNI2</accession>
<keyword evidence="3" id="KW-1185">Reference proteome</keyword>
<proteinExistence type="predicted"/>
<evidence type="ECO:0000313" key="2">
    <source>
        <dbReference type="EMBL" id="WOS95746.1"/>
    </source>
</evidence>
<dbReference type="Gene3D" id="1.10.1660.10">
    <property type="match status" value="1"/>
</dbReference>
<feature type="compositionally biased region" description="Acidic residues" evidence="1">
    <location>
        <begin position="191"/>
        <end position="207"/>
    </location>
</feature>
<reference evidence="3" key="1">
    <citation type="submission" date="2017-09" db="EMBL/GenBank/DDBJ databases">
        <title>Bacterial strain isolated from the female urinary microbiota.</title>
        <authorList>
            <person name="Thomas-White K."/>
            <person name="Kumar N."/>
            <person name="Forster S."/>
            <person name="Putonti C."/>
            <person name="Lawley T."/>
            <person name="Wolfe A.J."/>
        </authorList>
    </citation>
    <scope>NUCLEOTIDE SEQUENCE [LARGE SCALE GENOMIC DNA]</scope>
    <source>
        <strain evidence="3">UMB0959</strain>
    </source>
</reference>
<dbReference type="Proteomes" id="UP000243626">
    <property type="component" value="Chromosome"/>
</dbReference>
<feature type="compositionally biased region" description="Basic and acidic residues" evidence="1">
    <location>
        <begin position="208"/>
        <end position="236"/>
    </location>
</feature>
<evidence type="ECO:0008006" key="4">
    <source>
        <dbReference type="Google" id="ProtNLM"/>
    </source>
</evidence>